<dbReference type="AlphaFoldDB" id="A0AAD7I0H9"/>
<comment type="caution">
    <text evidence="1">The sequence shown here is derived from an EMBL/GenBank/DDBJ whole genome shotgun (WGS) entry which is preliminary data.</text>
</comment>
<evidence type="ECO:0000313" key="2">
    <source>
        <dbReference type="Proteomes" id="UP001215598"/>
    </source>
</evidence>
<sequence>MPPPSAWNTRCYPTTLVLLERFNPTPVRELRVGIFVRLVVFVCMLLFSHTGATGEATGAQNRWLSIPLRARSPSRRGGYKKGKACWEAWRFGCSSNIPPWTRGTSFAHATNLVAIGPRSVGPSAFFSSFVGSAAVRARGVVSLEQNQHVYEAYEGRTPPDAVSLCGEFFMGDSVSGTYACSPGVTPIRTRNGKR</sequence>
<name>A0AAD7I0H9_9AGAR</name>
<dbReference type="Proteomes" id="UP001215598">
    <property type="component" value="Unassembled WGS sequence"/>
</dbReference>
<accession>A0AAD7I0H9</accession>
<keyword evidence="2" id="KW-1185">Reference proteome</keyword>
<gene>
    <name evidence="1" type="ORF">B0H16DRAFT_1581388</name>
</gene>
<dbReference type="EMBL" id="JARKIB010000145">
    <property type="protein sequence ID" value="KAJ7732432.1"/>
    <property type="molecule type" value="Genomic_DNA"/>
</dbReference>
<proteinExistence type="predicted"/>
<protein>
    <submittedName>
        <fullName evidence="1">Uncharacterized protein</fullName>
    </submittedName>
</protein>
<evidence type="ECO:0000313" key="1">
    <source>
        <dbReference type="EMBL" id="KAJ7732432.1"/>
    </source>
</evidence>
<organism evidence="1 2">
    <name type="scientific">Mycena metata</name>
    <dbReference type="NCBI Taxonomy" id="1033252"/>
    <lineage>
        <taxon>Eukaryota</taxon>
        <taxon>Fungi</taxon>
        <taxon>Dikarya</taxon>
        <taxon>Basidiomycota</taxon>
        <taxon>Agaricomycotina</taxon>
        <taxon>Agaricomycetes</taxon>
        <taxon>Agaricomycetidae</taxon>
        <taxon>Agaricales</taxon>
        <taxon>Marasmiineae</taxon>
        <taxon>Mycenaceae</taxon>
        <taxon>Mycena</taxon>
    </lineage>
</organism>
<reference evidence="1" key="1">
    <citation type="submission" date="2023-03" db="EMBL/GenBank/DDBJ databases">
        <title>Massive genome expansion in bonnet fungi (Mycena s.s.) driven by repeated elements and novel gene families across ecological guilds.</title>
        <authorList>
            <consortium name="Lawrence Berkeley National Laboratory"/>
            <person name="Harder C.B."/>
            <person name="Miyauchi S."/>
            <person name="Viragh M."/>
            <person name="Kuo A."/>
            <person name="Thoen E."/>
            <person name="Andreopoulos B."/>
            <person name="Lu D."/>
            <person name="Skrede I."/>
            <person name="Drula E."/>
            <person name="Henrissat B."/>
            <person name="Morin E."/>
            <person name="Kohler A."/>
            <person name="Barry K."/>
            <person name="LaButti K."/>
            <person name="Morin E."/>
            <person name="Salamov A."/>
            <person name="Lipzen A."/>
            <person name="Mereny Z."/>
            <person name="Hegedus B."/>
            <person name="Baldrian P."/>
            <person name="Stursova M."/>
            <person name="Weitz H."/>
            <person name="Taylor A."/>
            <person name="Grigoriev I.V."/>
            <person name="Nagy L.G."/>
            <person name="Martin F."/>
            <person name="Kauserud H."/>
        </authorList>
    </citation>
    <scope>NUCLEOTIDE SEQUENCE</scope>
    <source>
        <strain evidence="1">CBHHK182m</strain>
    </source>
</reference>